<dbReference type="Proteomes" id="UP001529510">
    <property type="component" value="Unassembled WGS sequence"/>
</dbReference>
<evidence type="ECO:0000313" key="2">
    <source>
        <dbReference type="EMBL" id="KAL0201106.1"/>
    </source>
</evidence>
<feature type="compositionally biased region" description="Polar residues" evidence="1">
    <location>
        <begin position="28"/>
        <end position="39"/>
    </location>
</feature>
<name>A0ABD0RSY2_CIRMR</name>
<feature type="compositionally biased region" description="Low complexity" evidence="1">
    <location>
        <begin position="1"/>
        <end position="27"/>
    </location>
</feature>
<dbReference type="AlphaFoldDB" id="A0ABD0RSY2"/>
<protein>
    <submittedName>
        <fullName evidence="2">Uncharacterized protein</fullName>
    </submittedName>
</protein>
<evidence type="ECO:0000256" key="1">
    <source>
        <dbReference type="SAM" id="MobiDB-lite"/>
    </source>
</evidence>
<evidence type="ECO:0000313" key="3">
    <source>
        <dbReference type="Proteomes" id="UP001529510"/>
    </source>
</evidence>
<feature type="region of interest" description="Disordered" evidence="1">
    <location>
        <begin position="1"/>
        <end position="53"/>
    </location>
</feature>
<gene>
    <name evidence="2" type="ORF">M9458_004293</name>
</gene>
<dbReference type="EMBL" id="JAMKFB020000002">
    <property type="protein sequence ID" value="KAL0201106.1"/>
    <property type="molecule type" value="Genomic_DNA"/>
</dbReference>
<keyword evidence="3" id="KW-1185">Reference proteome</keyword>
<proteinExistence type="predicted"/>
<sequence length="53" mass="5258">MEGDSCATTASGSTAPTTSALPASSTPRSNTPTGTQSNAIHLGNITSDRHAVQ</sequence>
<feature type="non-terminal residue" evidence="2">
    <location>
        <position position="53"/>
    </location>
</feature>
<reference evidence="2 3" key="1">
    <citation type="submission" date="2024-05" db="EMBL/GenBank/DDBJ databases">
        <title>Genome sequencing and assembly of Indian major carp, Cirrhinus mrigala (Hamilton, 1822).</title>
        <authorList>
            <person name="Mohindra V."/>
            <person name="Chowdhury L.M."/>
            <person name="Lal K."/>
            <person name="Jena J.K."/>
        </authorList>
    </citation>
    <scope>NUCLEOTIDE SEQUENCE [LARGE SCALE GENOMIC DNA]</scope>
    <source>
        <strain evidence="2">CM1030</strain>
        <tissue evidence="2">Blood</tissue>
    </source>
</reference>
<accession>A0ABD0RSY2</accession>
<comment type="caution">
    <text evidence="2">The sequence shown here is derived from an EMBL/GenBank/DDBJ whole genome shotgun (WGS) entry which is preliminary data.</text>
</comment>
<organism evidence="2 3">
    <name type="scientific">Cirrhinus mrigala</name>
    <name type="common">Mrigala</name>
    <dbReference type="NCBI Taxonomy" id="683832"/>
    <lineage>
        <taxon>Eukaryota</taxon>
        <taxon>Metazoa</taxon>
        <taxon>Chordata</taxon>
        <taxon>Craniata</taxon>
        <taxon>Vertebrata</taxon>
        <taxon>Euteleostomi</taxon>
        <taxon>Actinopterygii</taxon>
        <taxon>Neopterygii</taxon>
        <taxon>Teleostei</taxon>
        <taxon>Ostariophysi</taxon>
        <taxon>Cypriniformes</taxon>
        <taxon>Cyprinidae</taxon>
        <taxon>Labeoninae</taxon>
        <taxon>Labeonini</taxon>
        <taxon>Cirrhinus</taxon>
    </lineage>
</organism>